<dbReference type="Gene3D" id="3.30.420.40">
    <property type="match status" value="2"/>
</dbReference>
<evidence type="ECO:0000313" key="1">
    <source>
        <dbReference type="EMBL" id="BCR06409.1"/>
    </source>
</evidence>
<reference evidence="1 2" key="1">
    <citation type="journal article" date="2016" name="C (Basel)">
        <title>Selective Growth of and Electricity Production by Marine Exoelectrogenic Bacteria in Self-Aggregated Hydrogel of Microbially Reduced Graphene Oxide.</title>
        <authorList>
            <person name="Yoshida N."/>
            <person name="Goto Y."/>
            <person name="Miyata Y."/>
        </authorList>
    </citation>
    <scope>NUCLEOTIDE SEQUENCE [LARGE SCALE GENOMIC DNA]</scope>
    <source>
        <strain evidence="1 2">NIT-T3</strain>
    </source>
</reference>
<evidence type="ECO:0000313" key="2">
    <source>
        <dbReference type="Proteomes" id="UP001319827"/>
    </source>
</evidence>
<dbReference type="PANTHER" id="PTHR32432:SF3">
    <property type="entry name" value="ETHANOLAMINE UTILIZATION PROTEIN EUTJ"/>
    <property type="match status" value="1"/>
</dbReference>
<dbReference type="PANTHER" id="PTHR32432">
    <property type="entry name" value="CELL DIVISION PROTEIN FTSA-RELATED"/>
    <property type="match status" value="1"/>
</dbReference>
<proteinExistence type="predicted"/>
<dbReference type="EMBL" id="AP024355">
    <property type="protein sequence ID" value="BCR06409.1"/>
    <property type="molecule type" value="Genomic_DNA"/>
</dbReference>
<dbReference type="InterPro" id="IPR005883">
    <property type="entry name" value="PilM"/>
</dbReference>
<name>A0ABN6E4I1_9BACT</name>
<evidence type="ECO:0008006" key="3">
    <source>
        <dbReference type="Google" id="ProtNLM"/>
    </source>
</evidence>
<protein>
    <recommendedName>
        <fullName evidence="3">MSHA biogenesis protein MshI</fullName>
    </recommendedName>
</protein>
<dbReference type="RefSeq" id="WP_221249789.1">
    <property type="nucleotide sequence ID" value="NZ_AP024355.1"/>
</dbReference>
<dbReference type="InterPro" id="IPR043129">
    <property type="entry name" value="ATPase_NBD"/>
</dbReference>
<organism evidence="1 2">
    <name type="scientific">Desulfuromonas versatilis</name>
    <dbReference type="NCBI Taxonomy" id="2802975"/>
    <lineage>
        <taxon>Bacteria</taxon>
        <taxon>Pseudomonadati</taxon>
        <taxon>Thermodesulfobacteriota</taxon>
        <taxon>Desulfuromonadia</taxon>
        <taxon>Desulfuromonadales</taxon>
        <taxon>Desulfuromonadaceae</taxon>
        <taxon>Desulfuromonas</taxon>
    </lineage>
</organism>
<keyword evidence="2" id="KW-1185">Reference proteome</keyword>
<dbReference type="SUPFAM" id="SSF53067">
    <property type="entry name" value="Actin-like ATPase domain"/>
    <property type="match status" value="1"/>
</dbReference>
<dbReference type="Gene3D" id="3.30.1490.300">
    <property type="match status" value="1"/>
</dbReference>
<accession>A0ABN6E4I1</accession>
<dbReference type="InterPro" id="IPR050696">
    <property type="entry name" value="FtsA/MreB"/>
</dbReference>
<gene>
    <name evidence="1" type="ORF">DESUT3_34780</name>
</gene>
<reference evidence="1 2" key="2">
    <citation type="journal article" date="2021" name="Int. J. Syst. Evol. Microbiol.">
        <title>Isolation and Polyphasic Characterization of Desulfuromonas versatilis sp. Nov., an Electrogenic Bacteria Capable of Versatile Metabolism Isolated from a Graphene Oxide-Reducing Enrichment Culture.</title>
        <authorList>
            <person name="Xie L."/>
            <person name="Yoshida N."/>
            <person name="Ishii S."/>
            <person name="Meng L."/>
        </authorList>
    </citation>
    <scope>NUCLEOTIDE SEQUENCE [LARGE SCALE GENOMIC DNA]</scope>
    <source>
        <strain evidence="1 2">NIT-T3</strain>
    </source>
</reference>
<dbReference type="Pfam" id="PF11104">
    <property type="entry name" value="PilM_2"/>
    <property type="match status" value="1"/>
</dbReference>
<dbReference type="Proteomes" id="UP001319827">
    <property type="component" value="Chromosome"/>
</dbReference>
<sequence length="325" mass="35478">MLKFPFRQAGAQDGVTGICEHPDGLGVVHLKRREGERPQVTVCRFIEARREQDRTALLQEAIRLHGLGRSRCVGVMGVGNYSLLQVDPPEVPEEEISSAVCWHIRDLIDYPVEEAIIDYFLVPNPAQPGRAKMAYVVAAPRVQVRNRAALLRAARLKVSAMDIPELVLRNLATLLPEEERGLALLQLGRHRGQITISRGGVLYLARSISVGAADLAEIAAEGDGQSAEEAGYRLQGMLDSIVLEIQRSLDFYGSSFSLPAIQSLVVAPLEQEVPRLTEYLADYLGISVRRLDLAALFEGAALSPLDQARCLPAFGAALRDVEGAP</sequence>